<evidence type="ECO:0000313" key="2">
    <source>
        <dbReference type="EMBL" id="KAK4194925.1"/>
    </source>
</evidence>
<comment type="caution">
    <text evidence="2">The sequence shown here is derived from an EMBL/GenBank/DDBJ whole genome shotgun (WGS) entry which is preliminary data.</text>
</comment>
<keyword evidence="1" id="KW-0472">Membrane</keyword>
<dbReference type="EMBL" id="MU864033">
    <property type="protein sequence ID" value="KAK4194925.1"/>
    <property type="molecule type" value="Genomic_DNA"/>
</dbReference>
<proteinExistence type="predicted"/>
<keyword evidence="1" id="KW-1133">Transmembrane helix</keyword>
<dbReference type="PANTHER" id="PTHR35043:SF7">
    <property type="entry name" value="TRANSCRIPTION FACTOR DOMAIN-CONTAINING PROTEIN"/>
    <property type="match status" value="1"/>
</dbReference>
<name>A0AAN6X6L4_9PEZI</name>
<organism evidence="2 3">
    <name type="scientific">Triangularia verruculosa</name>
    <dbReference type="NCBI Taxonomy" id="2587418"/>
    <lineage>
        <taxon>Eukaryota</taxon>
        <taxon>Fungi</taxon>
        <taxon>Dikarya</taxon>
        <taxon>Ascomycota</taxon>
        <taxon>Pezizomycotina</taxon>
        <taxon>Sordariomycetes</taxon>
        <taxon>Sordariomycetidae</taxon>
        <taxon>Sordariales</taxon>
        <taxon>Podosporaceae</taxon>
        <taxon>Triangularia</taxon>
    </lineage>
</organism>
<reference evidence="2" key="1">
    <citation type="journal article" date="2023" name="Mol. Phylogenet. Evol.">
        <title>Genome-scale phylogeny and comparative genomics of the fungal order Sordariales.</title>
        <authorList>
            <person name="Hensen N."/>
            <person name="Bonometti L."/>
            <person name="Westerberg I."/>
            <person name="Brannstrom I.O."/>
            <person name="Guillou S."/>
            <person name="Cros-Aarteil S."/>
            <person name="Calhoun S."/>
            <person name="Haridas S."/>
            <person name="Kuo A."/>
            <person name="Mondo S."/>
            <person name="Pangilinan J."/>
            <person name="Riley R."/>
            <person name="LaButti K."/>
            <person name="Andreopoulos B."/>
            <person name="Lipzen A."/>
            <person name="Chen C."/>
            <person name="Yan M."/>
            <person name="Daum C."/>
            <person name="Ng V."/>
            <person name="Clum A."/>
            <person name="Steindorff A."/>
            <person name="Ohm R.A."/>
            <person name="Martin F."/>
            <person name="Silar P."/>
            <person name="Natvig D.O."/>
            <person name="Lalanne C."/>
            <person name="Gautier V."/>
            <person name="Ament-Velasquez S.L."/>
            <person name="Kruys A."/>
            <person name="Hutchinson M.I."/>
            <person name="Powell A.J."/>
            <person name="Barry K."/>
            <person name="Miller A.N."/>
            <person name="Grigoriev I.V."/>
            <person name="Debuchy R."/>
            <person name="Gladieux P."/>
            <person name="Hiltunen Thoren M."/>
            <person name="Johannesson H."/>
        </authorList>
    </citation>
    <scope>NUCLEOTIDE SEQUENCE</scope>
    <source>
        <strain evidence="2">CBS 315.58</strain>
    </source>
</reference>
<dbReference type="PANTHER" id="PTHR35043">
    <property type="entry name" value="TRANSCRIPTION FACTOR DOMAIN-CONTAINING PROTEIN"/>
    <property type="match status" value="1"/>
</dbReference>
<feature type="transmembrane region" description="Helical" evidence="1">
    <location>
        <begin position="320"/>
        <end position="339"/>
    </location>
</feature>
<evidence type="ECO:0000313" key="3">
    <source>
        <dbReference type="Proteomes" id="UP001303160"/>
    </source>
</evidence>
<sequence>MPEVFYPNCTFPGDDAGIVATPDMRGTLDILWSCLAVVILCTWVVLHENVPAEGDTKSQDWKQRLFLDLYLAVQKICSFGWALFAPELFTGKAMMGLYFAHHVRDIMQKAMNKDQSAKEVDWTLQHAFLANMGGYSIEFDEDSAPASVNRSQIRSARQKMQEGGQRSVISCYTAPLSSPVSPAMTPGQIEAQPEKRPDVQGSTVTAIPSVDDKLRAKLIKLFNQHEGNKWFIFPLPAVVQGRWKEDPTNLGLIESAIKSTVASNLDAHTPHSYFQNLIVLRGNIWVVDGMQLAYARSIGIITAIPPVTDDEIMDRSKGDWVTKALAIIQVAWLWIQLIVRTTQQLTATQLEIMTAAFATCSVFTYALYLPKPKDVKTRIRIRAARYPTVEEMKTLGRKGPSSVWFQRIHLQLGNDNIHHREGKHSALVMITLCGFIAMVFAAVHFACWHSHFPTWGEQLGWRIACGILLVAPVPICGLMLWDHDLESKRMEESARTQPGALLKRMSLALEGVYVLARLFMMVEAGRSLYYQPKESFVATWGFIPHV</sequence>
<evidence type="ECO:0000256" key="1">
    <source>
        <dbReference type="SAM" id="Phobius"/>
    </source>
</evidence>
<keyword evidence="3" id="KW-1185">Reference proteome</keyword>
<dbReference type="AlphaFoldDB" id="A0AAN6X6L4"/>
<feature type="transmembrane region" description="Helical" evidence="1">
    <location>
        <begin position="426"/>
        <end position="447"/>
    </location>
</feature>
<keyword evidence="1" id="KW-0812">Transmembrane</keyword>
<reference evidence="2" key="2">
    <citation type="submission" date="2023-05" db="EMBL/GenBank/DDBJ databases">
        <authorList>
            <consortium name="Lawrence Berkeley National Laboratory"/>
            <person name="Steindorff A."/>
            <person name="Hensen N."/>
            <person name="Bonometti L."/>
            <person name="Westerberg I."/>
            <person name="Brannstrom I.O."/>
            <person name="Guillou S."/>
            <person name="Cros-Aarteil S."/>
            <person name="Calhoun S."/>
            <person name="Haridas S."/>
            <person name="Kuo A."/>
            <person name="Mondo S."/>
            <person name="Pangilinan J."/>
            <person name="Riley R."/>
            <person name="Labutti K."/>
            <person name="Andreopoulos B."/>
            <person name="Lipzen A."/>
            <person name="Chen C."/>
            <person name="Yanf M."/>
            <person name="Daum C."/>
            <person name="Ng V."/>
            <person name="Clum A."/>
            <person name="Ohm R."/>
            <person name="Martin F."/>
            <person name="Silar P."/>
            <person name="Natvig D."/>
            <person name="Lalanne C."/>
            <person name="Gautier V."/>
            <person name="Ament-Velasquez S.L."/>
            <person name="Kruys A."/>
            <person name="Hutchinson M.I."/>
            <person name="Powell A.J."/>
            <person name="Barry K."/>
            <person name="Miller A.N."/>
            <person name="Grigoriev I.V."/>
            <person name="Debuchy R."/>
            <person name="Gladieux P."/>
            <person name="Thoren M.H."/>
            <person name="Johannesson H."/>
        </authorList>
    </citation>
    <scope>NUCLEOTIDE SEQUENCE</scope>
    <source>
        <strain evidence="2">CBS 315.58</strain>
    </source>
</reference>
<feature type="transmembrane region" description="Helical" evidence="1">
    <location>
        <begin position="459"/>
        <end position="481"/>
    </location>
</feature>
<accession>A0AAN6X6L4</accession>
<gene>
    <name evidence="2" type="ORF">QBC40DRAFT_187058</name>
</gene>
<dbReference type="Proteomes" id="UP001303160">
    <property type="component" value="Unassembled WGS sequence"/>
</dbReference>
<protein>
    <submittedName>
        <fullName evidence="2">Uncharacterized protein</fullName>
    </submittedName>
</protein>
<feature type="transmembrane region" description="Helical" evidence="1">
    <location>
        <begin position="30"/>
        <end position="46"/>
    </location>
</feature>
<feature type="transmembrane region" description="Helical" evidence="1">
    <location>
        <begin position="351"/>
        <end position="370"/>
    </location>
</feature>